<evidence type="ECO:0000313" key="2">
    <source>
        <dbReference type="Proteomes" id="UP000434101"/>
    </source>
</evidence>
<accession>A0A6B0VKJ3</accession>
<dbReference type="Proteomes" id="UP000434101">
    <property type="component" value="Unassembled WGS sequence"/>
</dbReference>
<name>A0A6B0VKJ3_9EURY</name>
<organism evidence="1 2">
    <name type="scientific">Natronorubrum halalkaliphilum</name>
    <dbReference type="NCBI Taxonomy" id="2691917"/>
    <lineage>
        <taxon>Archaea</taxon>
        <taxon>Methanobacteriati</taxon>
        <taxon>Methanobacteriota</taxon>
        <taxon>Stenosarchaea group</taxon>
        <taxon>Halobacteria</taxon>
        <taxon>Halobacteriales</taxon>
        <taxon>Natrialbaceae</taxon>
        <taxon>Natronorubrum</taxon>
    </lineage>
</organism>
<protein>
    <submittedName>
        <fullName evidence="1">Uncharacterized protein</fullName>
    </submittedName>
</protein>
<comment type="caution">
    <text evidence="1">The sequence shown here is derived from an EMBL/GenBank/DDBJ whole genome shotgun (WGS) entry which is preliminary data.</text>
</comment>
<gene>
    <name evidence="1" type="ORF">GS429_08370</name>
</gene>
<dbReference type="RefSeq" id="WP_160064499.1">
    <property type="nucleotide sequence ID" value="NZ_WUYX01000027.1"/>
</dbReference>
<proteinExistence type="predicted"/>
<keyword evidence="2" id="KW-1185">Reference proteome</keyword>
<sequence>MSDNIDWDRFDYRVLMTALRFGDDPHGGGGQNVTAEDVQKAHERGELPVEVYV</sequence>
<evidence type="ECO:0000313" key="1">
    <source>
        <dbReference type="EMBL" id="MXV62074.1"/>
    </source>
</evidence>
<dbReference type="EMBL" id="WUYX01000027">
    <property type="protein sequence ID" value="MXV62074.1"/>
    <property type="molecule type" value="Genomic_DNA"/>
</dbReference>
<reference evidence="1 2" key="1">
    <citation type="submission" date="2020-01" db="EMBL/GenBank/DDBJ databases">
        <title>Natronorubrum sp. JWXQ-INN 674 isolated from Inner Mongolia Autonomous Region of China.</title>
        <authorList>
            <person name="Xue Q."/>
        </authorList>
    </citation>
    <scope>NUCLEOTIDE SEQUENCE [LARGE SCALE GENOMIC DNA]</scope>
    <source>
        <strain evidence="1 2">JWXQ-INN-674</strain>
    </source>
</reference>
<dbReference type="AlphaFoldDB" id="A0A6B0VKJ3"/>